<dbReference type="PANTHER" id="PTHR43869:SF1">
    <property type="entry name" value="GLYCINE BETAINE_PROLINE BETAINE TRANSPORT SYSTEM ATP-BINDING PROTEIN PROV"/>
    <property type="match status" value="1"/>
</dbReference>
<protein>
    <submittedName>
        <fullName evidence="2">ATP-binding cassette domain-containing protein</fullName>
    </submittedName>
</protein>
<dbReference type="GO" id="GO:0016887">
    <property type="term" value="F:ATP hydrolysis activity"/>
    <property type="evidence" value="ECO:0007669"/>
    <property type="project" value="InterPro"/>
</dbReference>
<organism evidence="2 3">
    <name type="scientific">Streptococcus pasteurianus</name>
    <dbReference type="NCBI Taxonomy" id="197614"/>
    <lineage>
        <taxon>Bacteria</taxon>
        <taxon>Bacillati</taxon>
        <taxon>Bacillota</taxon>
        <taxon>Bacilli</taxon>
        <taxon>Lactobacillales</taxon>
        <taxon>Streptococcaceae</taxon>
        <taxon>Streptococcus</taxon>
    </lineage>
</organism>
<dbReference type="Pfam" id="PF00005">
    <property type="entry name" value="ABC_tran"/>
    <property type="match status" value="1"/>
</dbReference>
<proteinExistence type="predicted"/>
<sequence length="84" mass="9087">MMASIKVENLTKIFGSAQAIDKAKKLVEKGESKEEIVNQTGATVGVYDASFEVNDGEIFVIMGLSGSGKSTLLRMLNRLIEPTH</sequence>
<dbReference type="Gene3D" id="3.40.50.300">
    <property type="entry name" value="P-loop containing nucleotide triphosphate hydrolases"/>
    <property type="match status" value="1"/>
</dbReference>
<comment type="caution">
    <text evidence="2">The sequence shown here is derived from an EMBL/GenBank/DDBJ whole genome shotgun (WGS) entry which is preliminary data.</text>
</comment>
<keyword evidence="2" id="KW-0067">ATP-binding</keyword>
<dbReference type="PANTHER" id="PTHR43869">
    <property type="entry name" value="GLYCINE BETAINE/PROLINE BETAINE TRANSPORT SYSTEM ATP-BINDING PROTEIN PROV"/>
    <property type="match status" value="1"/>
</dbReference>
<dbReference type="Proteomes" id="UP001237917">
    <property type="component" value="Unassembled WGS sequence"/>
</dbReference>
<evidence type="ECO:0000313" key="3">
    <source>
        <dbReference type="Proteomes" id="UP001237917"/>
    </source>
</evidence>
<dbReference type="InterPro" id="IPR003439">
    <property type="entry name" value="ABC_transporter-like_ATP-bd"/>
</dbReference>
<evidence type="ECO:0000259" key="1">
    <source>
        <dbReference type="Pfam" id="PF00005"/>
    </source>
</evidence>
<accession>A0AAW6YLD1</accession>
<dbReference type="InterPro" id="IPR027417">
    <property type="entry name" value="P-loop_NTPase"/>
</dbReference>
<dbReference type="GO" id="GO:0005524">
    <property type="term" value="F:ATP binding"/>
    <property type="evidence" value="ECO:0007669"/>
    <property type="project" value="UniProtKB-KW"/>
</dbReference>
<reference evidence="2" key="1">
    <citation type="submission" date="2023-05" db="EMBL/GenBank/DDBJ databases">
        <title>Cataloging the Phylogenetic Diversity of Human Bladder Bacteria.</title>
        <authorList>
            <person name="Du J."/>
        </authorList>
    </citation>
    <scope>NUCLEOTIDE SEQUENCE</scope>
    <source>
        <strain evidence="2">UMB0765</strain>
    </source>
</reference>
<dbReference type="AlphaFoldDB" id="A0AAW6YLD1"/>
<dbReference type="InterPro" id="IPR051921">
    <property type="entry name" value="ABC_osmolyte_uptake_ATP-bind"/>
</dbReference>
<dbReference type="EMBL" id="JASOPU010000351">
    <property type="protein sequence ID" value="MDK7294270.1"/>
    <property type="molecule type" value="Genomic_DNA"/>
</dbReference>
<keyword evidence="2" id="KW-0547">Nucleotide-binding</keyword>
<feature type="domain" description="ABC transporter" evidence="1">
    <location>
        <begin position="48"/>
        <end position="83"/>
    </location>
</feature>
<dbReference type="SUPFAM" id="SSF52540">
    <property type="entry name" value="P-loop containing nucleoside triphosphate hydrolases"/>
    <property type="match status" value="1"/>
</dbReference>
<name>A0AAW6YLD1_9STRE</name>
<evidence type="ECO:0000313" key="2">
    <source>
        <dbReference type="EMBL" id="MDK7294270.1"/>
    </source>
</evidence>
<gene>
    <name evidence="2" type="ORF">QP487_12700</name>
</gene>
<feature type="non-terminal residue" evidence="2">
    <location>
        <position position="84"/>
    </location>
</feature>